<proteinExistence type="predicted"/>
<evidence type="ECO:0000313" key="3">
    <source>
        <dbReference type="Proteomes" id="UP000241167"/>
    </source>
</evidence>
<dbReference type="Pfam" id="PF21834">
    <property type="entry name" value="DUF6894"/>
    <property type="match status" value="1"/>
</dbReference>
<organism evidence="2 3">
    <name type="scientific">Allosphingosinicella deserti</name>
    <dbReference type="NCBI Taxonomy" id="2116704"/>
    <lineage>
        <taxon>Bacteria</taxon>
        <taxon>Pseudomonadati</taxon>
        <taxon>Pseudomonadota</taxon>
        <taxon>Alphaproteobacteria</taxon>
        <taxon>Sphingomonadales</taxon>
        <taxon>Sphingomonadaceae</taxon>
        <taxon>Allosphingosinicella</taxon>
    </lineage>
</organism>
<evidence type="ECO:0000259" key="1">
    <source>
        <dbReference type="Pfam" id="PF21834"/>
    </source>
</evidence>
<accession>A0A2P7QS63</accession>
<comment type="caution">
    <text evidence="2">The sequence shown here is derived from an EMBL/GenBank/DDBJ whole genome shotgun (WGS) entry which is preliminary data.</text>
</comment>
<dbReference type="EMBL" id="PXYI01000003">
    <property type="protein sequence ID" value="PSJ40801.1"/>
    <property type="molecule type" value="Genomic_DNA"/>
</dbReference>
<reference evidence="2 3" key="1">
    <citation type="submission" date="2018-03" db="EMBL/GenBank/DDBJ databases">
        <title>The draft genome of Sphingosinicella sp. GL-C-18.</title>
        <authorList>
            <person name="Liu L."/>
            <person name="Li L."/>
            <person name="Liang L."/>
            <person name="Zhang X."/>
            <person name="Wang T."/>
        </authorList>
    </citation>
    <scope>NUCLEOTIDE SEQUENCE [LARGE SCALE GENOMIC DNA]</scope>
    <source>
        <strain evidence="2 3">GL-C-18</strain>
    </source>
</reference>
<dbReference type="OrthoDB" id="7572026at2"/>
<dbReference type="RefSeq" id="WP_106512954.1">
    <property type="nucleotide sequence ID" value="NZ_PXYI01000003.1"/>
</dbReference>
<dbReference type="InterPro" id="IPR054189">
    <property type="entry name" value="DUF6894"/>
</dbReference>
<protein>
    <recommendedName>
        <fullName evidence="1">DUF6894 domain-containing protein</fullName>
    </recommendedName>
</protein>
<dbReference type="Proteomes" id="UP000241167">
    <property type="component" value="Unassembled WGS sequence"/>
</dbReference>
<keyword evidence="3" id="KW-1185">Reference proteome</keyword>
<dbReference type="AlphaFoldDB" id="A0A2P7QS63"/>
<sequence>MPLFYFHFEHQGVQVKDEQGLSLPDHEAAWYQAVRSARDLIRAEQTLGCGWAGQWVQIEDEGGIPVDRIPLEEIARYAGGV</sequence>
<evidence type="ECO:0000313" key="2">
    <source>
        <dbReference type="EMBL" id="PSJ40801.1"/>
    </source>
</evidence>
<name>A0A2P7QS63_9SPHN</name>
<gene>
    <name evidence="2" type="ORF">C7I55_10955</name>
</gene>
<feature type="domain" description="DUF6894" evidence="1">
    <location>
        <begin position="3"/>
        <end position="71"/>
    </location>
</feature>